<protein>
    <submittedName>
        <fullName evidence="1">Uncharacterized protein</fullName>
    </submittedName>
</protein>
<sequence length="57" mass="6630">MLKKVTRSLTRSDGMTKDVSFFATREILHYWEGNETLHMIIRPGLLLIAKSTNYTML</sequence>
<dbReference type="EMBL" id="CAADFX010000057">
    <property type="protein sequence ID" value="VFK57008.1"/>
    <property type="molecule type" value="Genomic_DNA"/>
</dbReference>
<name>A0A450ZTB5_9GAMM</name>
<dbReference type="AlphaFoldDB" id="A0A450ZTB5"/>
<organism evidence="1">
    <name type="scientific">Candidatus Kentrum sp. TUN</name>
    <dbReference type="NCBI Taxonomy" id="2126343"/>
    <lineage>
        <taxon>Bacteria</taxon>
        <taxon>Pseudomonadati</taxon>
        <taxon>Pseudomonadota</taxon>
        <taxon>Gammaproteobacteria</taxon>
        <taxon>Candidatus Kentrum</taxon>
    </lineage>
</organism>
<accession>A0A450ZTB5</accession>
<gene>
    <name evidence="1" type="ORF">BECKTUN1418D_GA0071000_105714</name>
</gene>
<proteinExistence type="predicted"/>
<reference evidence="1" key="1">
    <citation type="submission" date="2019-02" db="EMBL/GenBank/DDBJ databases">
        <authorList>
            <person name="Gruber-Vodicka R. H."/>
            <person name="Seah K. B. B."/>
        </authorList>
    </citation>
    <scope>NUCLEOTIDE SEQUENCE</scope>
    <source>
        <strain evidence="1">BECK_BY1</strain>
    </source>
</reference>
<evidence type="ECO:0000313" key="1">
    <source>
        <dbReference type="EMBL" id="VFK57008.1"/>
    </source>
</evidence>